<gene>
    <name evidence="3" type="ORF">TAV2_LOCUS101</name>
</gene>
<feature type="region of interest" description="Disordered" evidence="1">
    <location>
        <begin position="1"/>
        <end position="24"/>
    </location>
</feature>
<dbReference type="PANTHER" id="PTHR47165:SF4">
    <property type="entry name" value="OS03G0429900 PROTEIN"/>
    <property type="match status" value="1"/>
</dbReference>
<protein>
    <recommendedName>
        <fullName evidence="2">Replication protein A 70 kDa DNA-binding subunit B/D first OB fold domain-containing protein</fullName>
    </recommendedName>
</protein>
<dbReference type="SUPFAM" id="SSF50249">
    <property type="entry name" value="Nucleic acid-binding proteins"/>
    <property type="match status" value="1"/>
</dbReference>
<dbReference type="InterPro" id="IPR012340">
    <property type="entry name" value="NA-bd_OB-fold"/>
</dbReference>
<feature type="compositionally biased region" description="Polar residues" evidence="1">
    <location>
        <begin position="1"/>
        <end position="11"/>
    </location>
</feature>
<feature type="compositionally biased region" description="Basic residues" evidence="1">
    <location>
        <begin position="14"/>
        <end position="23"/>
    </location>
</feature>
<evidence type="ECO:0000313" key="4">
    <source>
        <dbReference type="Proteomes" id="UP000836841"/>
    </source>
</evidence>
<name>A0AAU9RCH5_THLAR</name>
<dbReference type="Pfam" id="PF02721">
    <property type="entry name" value="DUF223"/>
    <property type="match status" value="1"/>
</dbReference>
<proteinExistence type="predicted"/>
<evidence type="ECO:0000313" key="3">
    <source>
        <dbReference type="EMBL" id="CAH2035684.1"/>
    </source>
</evidence>
<dbReference type="PANTHER" id="PTHR47165">
    <property type="entry name" value="OS03G0429900 PROTEIN"/>
    <property type="match status" value="1"/>
</dbReference>
<dbReference type="InterPro" id="IPR003871">
    <property type="entry name" value="RFA1B/D_OB_1st"/>
</dbReference>
<evidence type="ECO:0000256" key="1">
    <source>
        <dbReference type="SAM" id="MobiDB-lite"/>
    </source>
</evidence>
<dbReference type="EMBL" id="OU466857">
    <property type="protein sequence ID" value="CAH2035684.1"/>
    <property type="molecule type" value="Genomic_DNA"/>
</dbReference>
<dbReference type="CDD" id="cd04480">
    <property type="entry name" value="RPA1_DBD_A_like"/>
    <property type="match status" value="1"/>
</dbReference>
<dbReference type="AlphaFoldDB" id="A0AAU9RCH5"/>
<dbReference type="Gene3D" id="2.40.50.140">
    <property type="entry name" value="Nucleic acid-binding proteins"/>
    <property type="match status" value="1"/>
</dbReference>
<dbReference type="Proteomes" id="UP000836841">
    <property type="component" value="Chromosome 1"/>
</dbReference>
<accession>A0AAU9RCH5</accession>
<keyword evidence="4" id="KW-1185">Reference proteome</keyword>
<feature type="domain" description="Replication protein A 70 kDa DNA-binding subunit B/D first OB fold" evidence="2">
    <location>
        <begin position="92"/>
        <end position="180"/>
    </location>
</feature>
<organism evidence="3 4">
    <name type="scientific">Thlaspi arvense</name>
    <name type="common">Field penny-cress</name>
    <dbReference type="NCBI Taxonomy" id="13288"/>
    <lineage>
        <taxon>Eukaryota</taxon>
        <taxon>Viridiplantae</taxon>
        <taxon>Streptophyta</taxon>
        <taxon>Embryophyta</taxon>
        <taxon>Tracheophyta</taxon>
        <taxon>Spermatophyta</taxon>
        <taxon>Magnoliopsida</taxon>
        <taxon>eudicotyledons</taxon>
        <taxon>Gunneridae</taxon>
        <taxon>Pentapetalae</taxon>
        <taxon>rosids</taxon>
        <taxon>malvids</taxon>
        <taxon>Brassicales</taxon>
        <taxon>Brassicaceae</taxon>
        <taxon>Thlaspideae</taxon>
        <taxon>Thlaspi</taxon>
    </lineage>
</organism>
<sequence>MRAMKQTTNEIARNGRRRKKKRYSRNEGDSIYEVKIYNTIPNLSFKRRHQRNCRVFQSQSKGTSSSSAFLPPLRIDSPLLFNDLTKGFTKKELLARVVHYWEARNLKKGGLLMGYELLLLDSKCTTIQAFIPAARIVSFQENLKPGVLYKITNFLVMNNKTTYKVTSHKFIIQFTPKTTFVQADQYDNTIVRQHFRIRSHAEFSEAVNKNEDLYEYNI</sequence>
<reference evidence="3 4" key="1">
    <citation type="submission" date="2022-03" db="EMBL/GenBank/DDBJ databases">
        <authorList>
            <person name="Nunn A."/>
            <person name="Chopra R."/>
            <person name="Nunn A."/>
            <person name="Contreras Garrido A."/>
        </authorList>
    </citation>
    <scope>NUCLEOTIDE SEQUENCE [LARGE SCALE GENOMIC DNA]</scope>
</reference>
<evidence type="ECO:0000259" key="2">
    <source>
        <dbReference type="Pfam" id="PF02721"/>
    </source>
</evidence>